<keyword evidence="1" id="KW-1185">Reference proteome</keyword>
<evidence type="ECO:0000313" key="2">
    <source>
        <dbReference type="WBParaSite" id="nRc.2.0.1.t04360-RA"/>
    </source>
</evidence>
<protein>
    <submittedName>
        <fullName evidence="2">Uncharacterized protein</fullName>
    </submittedName>
</protein>
<accession>A0A915HSH0</accession>
<sequence length="109" mass="12647">MKRPVYLTKYKLATTMQVDLFFTQCLNEKHWKLLIIIEKNIQKINKLCDEIAKKYKTGPNMVRAAPKYEDNAIARTRRTDYKLNGTKSSPSFGYVPSIAFRSILSEKAL</sequence>
<evidence type="ECO:0000313" key="1">
    <source>
        <dbReference type="Proteomes" id="UP000887565"/>
    </source>
</evidence>
<organism evidence="1 2">
    <name type="scientific">Romanomermis culicivorax</name>
    <name type="common">Nematode worm</name>
    <dbReference type="NCBI Taxonomy" id="13658"/>
    <lineage>
        <taxon>Eukaryota</taxon>
        <taxon>Metazoa</taxon>
        <taxon>Ecdysozoa</taxon>
        <taxon>Nematoda</taxon>
        <taxon>Enoplea</taxon>
        <taxon>Dorylaimia</taxon>
        <taxon>Mermithida</taxon>
        <taxon>Mermithoidea</taxon>
        <taxon>Mermithidae</taxon>
        <taxon>Romanomermis</taxon>
    </lineage>
</organism>
<reference evidence="2" key="1">
    <citation type="submission" date="2022-11" db="UniProtKB">
        <authorList>
            <consortium name="WormBaseParasite"/>
        </authorList>
    </citation>
    <scope>IDENTIFICATION</scope>
</reference>
<proteinExistence type="predicted"/>
<dbReference type="WBParaSite" id="nRc.2.0.1.t04360-RA">
    <property type="protein sequence ID" value="nRc.2.0.1.t04360-RA"/>
    <property type="gene ID" value="nRc.2.0.1.g04360"/>
</dbReference>
<dbReference type="AlphaFoldDB" id="A0A915HSH0"/>
<name>A0A915HSH0_ROMCU</name>
<dbReference type="Proteomes" id="UP000887565">
    <property type="component" value="Unplaced"/>
</dbReference>